<evidence type="ECO:0000313" key="5">
    <source>
        <dbReference type="EMBL" id="PUA40490.1"/>
    </source>
</evidence>
<dbReference type="EMBL" id="PYHP01000009">
    <property type="protein sequence ID" value="PUA40490.1"/>
    <property type="molecule type" value="Genomic_DNA"/>
</dbReference>
<feature type="chain" id="PRO_5038579899" description="DUF4352 domain-containing protein" evidence="3">
    <location>
        <begin position="17"/>
        <end position="206"/>
    </location>
</feature>
<evidence type="ECO:0000256" key="1">
    <source>
        <dbReference type="ARBA" id="ARBA00022729"/>
    </source>
</evidence>
<dbReference type="PROSITE" id="PS51257">
    <property type="entry name" value="PROKAR_LIPOPROTEIN"/>
    <property type="match status" value="1"/>
</dbReference>
<dbReference type="InterPro" id="IPR029050">
    <property type="entry name" value="Immunoprotect_excell_Ig-like"/>
</dbReference>
<feature type="signal peptide" evidence="3">
    <location>
        <begin position="1"/>
        <end position="16"/>
    </location>
</feature>
<protein>
    <recommendedName>
        <fullName evidence="4">DUF4352 domain-containing protein</fullName>
    </recommendedName>
</protein>
<gene>
    <name evidence="5" type="ORF">C8Z91_03245</name>
</gene>
<name>A0A2T6G8L6_9BACL</name>
<dbReference type="InterPro" id="IPR029051">
    <property type="entry name" value="DUF4352"/>
</dbReference>
<evidence type="ECO:0000259" key="4">
    <source>
        <dbReference type="Pfam" id="PF11611"/>
    </source>
</evidence>
<dbReference type="Pfam" id="PF11611">
    <property type="entry name" value="DUF4352"/>
    <property type="match status" value="1"/>
</dbReference>
<sequence>MKKALILLLISTLALAGCGQSAQTGAGNKQDAPKEPAKTESAAKTESSADSKAPADKPKEQSKEKPAKEEAKVLKTGEKFTLKDWEVTLDSFEFNKSVKDKMFSSSASDGNKFLVLQLSVTNNGTAAESFVKMIGGTSIKAIYNDKYEYKVTITMIDGDLSKSSIQPLSTNKGFTVIEMPDKVADAPESLVVVFESGGAKSTVKLR</sequence>
<keyword evidence="1 3" id="KW-0732">Signal</keyword>
<reference evidence="5 6" key="1">
    <citation type="submission" date="2018-03" db="EMBL/GenBank/DDBJ databases">
        <title>Genome sequence of Paenibacillus elgii strain AC13 an antimicrobial compound producing bacteria.</title>
        <authorList>
            <person name="Kurokawa A.S."/>
            <person name="Araujo J.F."/>
            <person name="Costa R.A."/>
            <person name="Ortega D.B."/>
            <person name="Pires A.S."/>
            <person name="Pappas G.J.Jr."/>
            <person name="Franco O.L."/>
            <person name="Barreto C."/>
            <person name="Magalhaes B.S."/>
            <person name="Kruger R.H."/>
        </authorList>
    </citation>
    <scope>NUCLEOTIDE SEQUENCE [LARGE SCALE GENOMIC DNA]</scope>
    <source>
        <strain evidence="5 6">AC13</strain>
    </source>
</reference>
<evidence type="ECO:0000256" key="3">
    <source>
        <dbReference type="SAM" id="SignalP"/>
    </source>
</evidence>
<organism evidence="5 6">
    <name type="scientific">Paenibacillus elgii</name>
    <dbReference type="NCBI Taxonomy" id="189691"/>
    <lineage>
        <taxon>Bacteria</taxon>
        <taxon>Bacillati</taxon>
        <taxon>Bacillota</taxon>
        <taxon>Bacilli</taxon>
        <taxon>Bacillales</taxon>
        <taxon>Paenibacillaceae</taxon>
        <taxon>Paenibacillus</taxon>
    </lineage>
</organism>
<dbReference type="Proteomes" id="UP000244184">
    <property type="component" value="Unassembled WGS sequence"/>
</dbReference>
<dbReference type="RefSeq" id="WP_108530231.1">
    <property type="nucleotide sequence ID" value="NZ_PYHP01000009.1"/>
</dbReference>
<evidence type="ECO:0000256" key="2">
    <source>
        <dbReference type="SAM" id="MobiDB-lite"/>
    </source>
</evidence>
<comment type="caution">
    <text evidence="5">The sequence shown here is derived from an EMBL/GenBank/DDBJ whole genome shotgun (WGS) entry which is preliminary data.</text>
</comment>
<feature type="domain" description="DUF4352" evidence="4">
    <location>
        <begin position="75"/>
        <end position="183"/>
    </location>
</feature>
<feature type="compositionally biased region" description="Basic and acidic residues" evidence="2">
    <location>
        <begin position="31"/>
        <end position="71"/>
    </location>
</feature>
<feature type="region of interest" description="Disordered" evidence="2">
    <location>
        <begin position="20"/>
        <end position="71"/>
    </location>
</feature>
<dbReference type="Gene3D" id="2.60.40.1240">
    <property type="match status" value="1"/>
</dbReference>
<accession>A0A2T6G8L6</accession>
<dbReference type="AlphaFoldDB" id="A0A2T6G8L6"/>
<proteinExistence type="predicted"/>
<evidence type="ECO:0000313" key="6">
    <source>
        <dbReference type="Proteomes" id="UP000244184"/>
    </source>
</evidence>